<comment type="caution">
    <text evidence="1">The sequence shown here is derived from an EMBL/GenBank/DDBJ whole genome shotgun (WGS) entry which is preliminary data.</text>
</comment>
<proteinExistence type="predicted"/>
<gene>
    <name evidence="1" type="ORF">UXQ13_09595</name>
</gene>
<sequence>MSVGSGGNPAWGLKGIQRISKVAKVVVLAGAGVGAGSLNYANTLYQPLTITAQAERACSLWPNKAERDVRPPLGAAYQRVAPVAPSVPAVPPTHRGHCAISCCRPV</sequence>
<keyword evidence="2" id="KW-1185">Reference proteome</keyword>
<reference evidence="1 2" key="1">
    <citation type="submission" date="2024-03" db="EMBL/GenBank/DDBJ databases">
        <title>Draft genome sequence of Klenkia terrae.</title>
        <authorList>
            <person name="Duangmal K."/>
            <person name="Chantavorakit T."/>
        </authorList>
    </citation>
    <scope>NUCLEOTIDE SEQUENCE [LARGE SCALE GENOMIC DNA]</scope>
    <source>
        <strain evidence="1 2">JCM 17786</strain>
    </source>
</reference>
<dbReference type="RefSeq" id="WP_281256828.1">
    <property type="nucleotide sequence ID" value="NZ_JBAPLV010000008.1"/>
</dbReference>
<organism evidence="1 2">
    <name type="scientific">Klenkia terrae</name>
    <dbReference type="NCBI Taxonomy" id="1052259"/>
    <lineage>
        <taxon>Bacteria</taxon>
        <taxon>Bacillati</taxon>
        <taxon>Actinomycetota</taxon>
        <taxon>Actinomycetes</taxon>
        <taxon>Geodermatophilales</taxon>
        <taxon>Geodermatophilaceae</taxon>
        <taxon>Klenkia</taxon>
    </lineage>
</organism>
<protein>
    <submittedName>
        <fullName evidence="1">Uncharacterized protein</fullName>
    </submittedName>
</protein>
<dbReference type="Proteomes" id="UP001373496">
    <property type="component" value="Unassembled WGS sequence"/>
</dbReference>
<evidence type="ECO:0000313" key="2">
    <source>
        <dbReference type="Proteomes" id="UP001373496"/>
    </source>
</evidence>
<evidence type="ECO:0000313" key="1">
    <source>
        <dbReference type="EMBL" id="MEI4278716.1"/>
    </source>
</evidence>
<dbReference type="EMBL" id="JBAPLV010000008">
    <property type="protein sequence ID" value="MEI4278716.1"/>
    <property type="molecule type" value="Genomic_DNA"/>
</dbReference>
<name>A0ABU8E788_9ACTN</name>
<accession>A0ABU8E788</accession>